<name>A0AAJ1WQX1_9BACL</name>
<proteinExistence type="predicted"/>
<dbReference type="RefSeq" id="WP_307253317.1">
    <property type="nucleotide sequence ID" value="NZ_JAUSUV010000008.1"/>
</dbReference>
<comment type="caution">
    <text evidence="1">The sequence shown here is derived from an EMBL/GenBank/DDBJ whole genome shotgun (WGS) entry which is preliminary data.</text>
</comment>
<dbReference type="Proteomes" id="UP001238450">
    <property type="component" value="Unassembled WGS sequence"/>
</dbReference>
<dbReference type="AlphaFoldDB" id="A0AAJ1WQX1"/>
<accession>A0AAJ1WQX1</accession>
<gene>
    <name evidence="1" type="ORF">J2Z48_002156</name>
</gene>
<evidence type="ECO:0000313" key="1">
    <source>
        <dbReference type="EMBL" id="MDQ0417972.1"/>
    </source>
</evidence>
<evidence type="ECO:0000313" key="2">
    <source>
        <dbReference type="Proteomes" id="UP001238450"/>
    </source>
</evidence>
<organism evidence="1 2">
    <name type="scientific">Croceifilum oryzae</name>
    <dbReference type="NCBI Taxonomy" id="1553429"/>
    <lineage>
        <taxon>Bacteria</taxon>
        <taxon>Bacillati</taxon>
        <taxon>Bacillota</taxon>
        <taxon>Bacilli</taxon>
        <taxon>Bacillales</taxon>
        <taxon>Thermoactinomycetaceae</taxon>
        <taxon>Croceifilum</taxon>
    </lineage>
</organism>
<reference evidence="1 2" key="1">
    <citation type="submission" date="2023-07" db="EMBL/GenBank/DDBJ databases">
        <title>Genomic Encyclopedia of Type Strains, Phase IV (KMG-IV): sequencing the most valuable type-strain genomes for metagenomic binning, comparative biology and taxonomic classification.</title>
        <authorList>
            <person name="Goeker M."/>
        </authorList>
    </citation>
    <scope>NUCLEOTIDE SEQUENCE [LARGE SCALE GENOMIC DNA]</scope>
    <source>
        <strain evidence="1 2">DSM 46876</strain>
    </source>
</reference>
<dbReference type="EMBL" id="JAUSUV010000008">
    <property type="protein sequence ID" value="MDQ0417972.1"/>
    <property type="molecule type" value="Genomic_DNA"/>
</dbReference>
<sequence length="280" mass="33418">MKKLIENWHPYFGSYDCLLNSISWWLSVQSIDVRPLVKCNWNLYVSGEHDQFGGSIPDDALCTLLPEVYSVSIQEITNFSEVPYEEVVILPIDAFHLPYLKESFQLHHQLHYVAAYFWTDGTVEIYDPYFLQSYYFREESCKEYWLRFQKPVLRLYSLGTNSAISPSPYLSRQPFERIYQETEVKLIEKIHTVLKEPDPLQISVKFQRYFGCFRSIYIARKKYFETLEHSSFEHISSLWLSVERSYMRLMVYRERGIDSVIDSIQKVIEAERTYLRQIDL</sequence>
<keyword evidence="2" id="KW-1185">Reference proteome</keyword>
<protein>
    <submittedName>
        <fullName evidence="1">Uncharacterized protein</fullName>
    </submittedName>
</protein>